<evidence type="ECO:0000256" key="5">
    <source>
        <dbReference type="SAM" id="Phobius"/>
    </source>
</evidence>
<evidence type="ECO:0000313" key="7">
    <source>
        <dbReference type="Proteomes" id="UP000630615"/>
    </source>
</evidence>
<keyword evidence="3 5" id="KW-1133">Transmembrane helix</keyword>
<keyword evidence="4 5" id="KW-0472">Membrane</keyword>
<feature type="transmembrane region" description="Helical" evidence="5">
    <location>
        <begin position="65"/>
        <end position="87"/>
    </location>
</feature>
<dbReference type="GO" id="GO:0032259">
    <property type="term" value="P:methylation"/>
    <property type="evidence" value="ECO:0007669"/>
    <property type="project" value="UniProtKB-KW"/>
</dbReference>
<reference evidence="7" key="1">
    <citation type="journal article" date="2019" name="Int. J. Syst. Evol. Microbiol.">
        <title>The Global Catalogue of Microorganisms (GCM) 10K type strain sequencing project: providing services to taxonomists for standard genome sequencing and annotation.</title>
        <authorList>
            <consortium name="The Broad Institute Genomics Platform"/>
            <consortium name="The Broad Institute Genome Sequencing Center for Infectious Disease"/>
            <person name="Wu L."/>
            <person name="Ma J."/>
        </authorList>
    </citation>
    <scope>NUCLEOTIDE SEQUENCE [LARGE SCALE GENOMIC DNA]</scope>
    <source>
        <strain evidence="7">CGMCC 1.15942</strain>
    </source>
</reference>
<name>A0ABQ1PBV1_9ENTE</name>
<comment type="caution">
    <text evidence="6">The sequence shown here is derived from an EMBL/GenBank/DDBJ whole genome shotgun (WGS) entry which is preliminary data.</text>
</comment>
<gene>
    <name evidence="6" type="ORF">GCM10011573_24750</name>
</gene>
<evidence type="ECO:0000313" key="6">
    <source>
        <dbReference type="EMBL" id="GGC94167.1"/>
    </source>
</evidence>
<protein>
    <submittedName>
        <fullName evidence="6">Isoprenylcysteine carboxyl methyltransferase</fullName>
    </submittedName>
</protein>
<dbReference type="Pfam" id="PF04140">
    <property type="entry name" value="ICMT"/>
    <property type="match status" value="1"/>
</dbReference>
<feature type="transmembrane region" description="Helical" evidence="5">
    <location>
        <begin position="35"/>
        <end position="53"/>
    </location>
</feature>
<dbReference type="PANTHER" id="PTHR43847">
    <property type="entry name" value="BLL3993 PROTEIN"/>
    <property type="match status" value="1"/>
</dbReference>
<organism evidence="6 7">
    <name type="scientific">Enterococcus wangshanyuanii</name>
    <dbReference type="NCBI Taxonomy" id="2005703"/>
    <lineage>
        <taxon>Bacteria</taxon>
        <taxon>Bacillati</taxon>
        <taxon>Bacillota</taxon>
        <taxon>Bacilli</taxon>
        <taxon>Lactobacillales</taxon>
        <taxon>Enterococcaceae</taxon>
        <taxon>Enterococcus</taxon>
    </lineage>
</organism>
<keyword evidence="6" id="KW-0489">Methyltransferase</keyword>
<dbReference type="GO" id="GO:0008168">
    <property type="term" value="F:methyltransferase activity"/>
    <property type="evidence" value="ECO:0007669"/>
    <property type="project" value="UniProtKB-KW"/>
</dbReference>
<dbReference type="InterPro" id="IPR052527">
    <property type="entry name" value="Metal_cation-efflux_comp"/>
</dbReference>
<evidence type="ECO:0000256" key="3">
    <source>
        <dbReference type="ARBA" id="ARBA00022989"/>
    </source>
</evidence>
<keyword evidence="2 5" id="KW-0812">Transmembrane</keyword>
<feature type="transmembrane region" description="Helical" evidence="5">
    <location>
        <begin position="125"/>
        <end position="151"/>
    </location>
</feature>
<evidence type="ECO:0000256" key="2">
    <source>
        <dbReference type="ARBA" id="ARBA00022692"/>
    </source>
</evidence>
<keyword evidence="7" id="KW-1185">Reference proteome</keyword>
<dbReference type="PANTHER" id="PTHR43847:SF1">
    <property type="entry name" value="BLL3993 PROTEIN"/>
    <property type="match status" value="1"/>
</dbReference>
<dbReference type="Proteomes" id="UP000630615">
    <property type="component" value="Unassembled WGS sequence"/>
</dbReference>
<dbReference type="InterPro" id="IPR007269">
    <property type="entry name" value="ICMT_MeTrfase"/>
</dbReference>
<dbReference type="Gene3D" id="1.20.120.1630">
    <property type="match status" value="1"/>
</dbReference>
<comment type="subcellular location">
    <subcellularLocation>
        <location evidence="1">Membrane</location>
        <topology evidence="1">Multi-pass membrane protein</topology>
    </subcellularLocation>
</comment>
<accession>A0ABQ1PBV1</accession>
<dbReference type="RefSeq" id="WP_088269797.1">
    <property type="nucleotide sequence ID" value="NZ_BMKI01000005.1"/>
</dbReference>
<sequence>MLFIVIALFRIRVLLISKRNEQELLESGGKEYGEIVSELLAILHTLFYFCALFEGIYKKVQFDSIGLIGTLIIGLSFFILIRVIQILGKYWTVKLIFADKHTLNTNWLFKHVKHPNYFFNIIPELIGVTLVFHAWYTLLILLMSYGICLYLRIREENQLLANLK</sequence>
<proteinExistence type="predicted"/>
<evidence type="ECO:0000256" key="4">
    <source>
        <dbReference type="ARBA" id="ARBA00023136"/>
    </source>
</evidence>
<keyword evidence="6" id="KW-0808">Transferase</keyword>
<evidence type="ECO:0000256" key="1">
    <source>
        <dbReference type="ARBA" id="ARBA00004141"/>
    </source>
</evidence>
<dbReference type="EMBL" id="BMKI01000005">
    <property type="protein sequence ID" value="GGC94167.1"/>
    <property type="molecule type" value="Genomic_DNA"/>
</dbReference>